<dbReference type="Proteomes" id="UP000198656">
    <property type="component" value="Unassembled WGS sequence"/>
</dbReference>
<dbReference type="EMBL" id="FNCP01000004">
    <property type="protein sequence ID" value="SDG54710.1"/>
    <property type="molecule type" value="Genomic_DNA"/>
</dbReference>
<dbReference type="STRING" id="1121419.SAMN05443529_1045"/>
<organism evidence="2 3">
    <name type="scientific">Desulfosporosinus hippei DSM 8344</name>
    <dbReference type="NCBI Taxonomy" id="1121419"/>
    <lineage>
        <taxon>Bacteria</taxon>
        <taxon>Bacillati</taxon>
        <taxon>Bacillota</taxon>
        <taxon>Clostridia</taxon>
        <taxon>Eubacteriales</taxon>
        <taxon>Desulfitobacteriaceae</taxon>
        <taxon>Desulfosporosinus</taxon>
    </lineage>
</organism>
<keyword evidence="1" id="KW-1133">Transmembrane helix</keyword>
<accession>A0A1G7V6Y0</accession>
<evidence type="ECO:0000313" key="3">
    <source>
        <dbReference type="Proteomes" id="UP000198656"/>
    </source>
</evidence>
<reference evidence="3" key="1">
    <citation type="submission" date="2016-10" db="EMBL/GenBank/DDBJ databases">
        <authorList>
            <person name="Varghese N."/>
            <person name="Submissions S."/>
        </authorList>
    </citation>
    <scope>NUCLEOTIDE SEQUENCE [LARGE SCALE GENOMIC DNA]</scope>
    <source>
        <strain evidence="3">DSM 8344</strain>
    </source>
</reference>
<dbReference type="AlphaFoldDB" id="A0A1G7V6Y0"/>
<keyword evidence="1" id="KW-0812">Transmembrane</keyword>
<keyword evidence="1" id="KW-0472">Membrane</keyword>
<proteinExistence type="predicted"/>
<protein>
    <submittedName>
        <fullName evidence="2">Uncharacterized protein</fullName>
    </submittedName>
</protein>
<keyword evidence="3" id="KW-1185">Reference proteome</keyword>
<evidence type="ECO:0000256" key="1">
    <source>
        <dbReference type="SAM" id="Phobius"/>
    </source>
</evidence>
<dbReference type="RefSeq" id="WP_176786070.1">
    <property type="nucleotide sequence ID" value="NZ_FNCP01000004.1"/>
</dbReference>
<gene>
    <name evidence="2" type="ORF">SAMN05443529_1045</name>
</gene>
<feature type="transmembrane region" description="Helical" evidence="1">
    <location>
        <begin position="12"/>
        <end position="35"/>
    </location>
</feature>
<evidence type="ECO:0000313" key="2">
    <source>
        <dbReference type="EMBL" id="SDG54710.1"/>
    </source>
</evidence>
<sequence length="57" mass="6464">MFVFPAFVSPLSTAIIGVVLPFIVIPAVLIVFMVWHVRKLNSIDRGLREILEKLKND</sequence>
<name>A0A1G7V6Y0_9FIRM</name>